<dbReference type="GO" id="GO:0005730">
    <property type="term" value="C:nucleolus"/>
    <property type="evidence" value="ECO:0007669"/>
    <property type="project" value="UniProtKB-SubCell"/>
</dbReference>
<dbReference type="AlphaFoldDB" id="A0AAV0BIT9"/>
<comment type="caution">
    <text evidence="8">The sequence shown here is derived from an EMBL/GenBank/DDBJ whole genome shotgun (WGS) entry which is preliminary data.</text>
</comment>
<dbReference type="Pfam" id="PF07767">
    <property type="entry name" value="Nop53"/>
    <property type="match status" value="1"/>
</dbReference>
<proteinExistence type="inferred from homology"/>
<sequence length="429" mass="47922">MAPSKSKFPRVDPVEEGPKVFEIDTSGSASIRHSVLHGAFAPRARKGVQKTLRVDEILGQTKIDGTTAQHGRVRGLTSSSQKVKILTSAERKRLERMVIRRGHGSGIATIDLEKRNGTTSAIKPPPAPADDIWNCSSSTATAAESALPQVKAPPMLRKNEVMERVSKMLPVAGLTPVPLPHPGQSYNPTLKDHQSILGSTLEKLEEEQRELDRISRLKDSIISSMESNTVRNPWERFEDEVDDGEEEPEGEVDIEKSQNENLDIPCKKKAPKKKTIAQRKRKARALEEARLLAKKKQAKVLAHSINEIPRIFKGITAAKVESEKERQDRGARRASLVAQYGLSAARGGKPKGVNSILYKHEYQLTEDLTEAGLRCLKPEGNLWRDWSQSNIRRGKLESRPKIGLVKGQRFEKGRKFKEVEKHGWKNFEA</sequence>
<name>A0AAV0BIT9_PHAPC</name>
<dbReference type="GO" id="GO:0008097">
    <property type="term" value="F:5S rRNA binding"/>
    <property type="evidence" value="ECO:0007669"/>
    <property type="project" value="TreeGrafter"/>
</dbReference>
<keyword evidence="3 5" id="KW-0690">Ribosome biogenesis</keyword>
<dbReference type="PANTHER" id="PTHR14211">
    <property type="entry name" value="GLIOMA SUPPRESSOR CANDIDATE REGION GENE 2"/>
    <property type="match status" value="1"/>
</dbReference>
<dbReference type="GO" id="GO:0000027">
    <property type="term" value="P:ribosomal large subunit assembly"/>
    <property type="evidence" value="ECO:0007669"/>
    <property type="project" value="UniProtKB-UniRule"/>
</dbReference>
<dbReference type="EMBL" id="CALTRL010005795">
    <property type="protein sequence ID" value="CAH7686490.1"/>
    <property type="molecule type" value="Genomic_DNA"/>
</dbReference>
<evidence type="ECO:0000313" key="9">
    <source>
        <dbReference type="Proteomes" id="UP001153365"/>
    </source>
</evidence>
<feature type="region of interest" description="Disordered" evidence="7">
    <location>
        <begin position="235"/>
        <end position="261"/>
    </location>
</feature>
<feature type="coiled-coil region" evidence="6">
    <location>
        <begin position="190"/>
        <end position="217"/>
    </location>
</feature>
<keyword evidence="9" id="KW-1185">Reference proteome</keyword>
<comment type="similarity">
    <text evidence="1 5">Belongs to the NOP53 family.</text>
</comment>
<protein>
    <recommendedName>
        <fullName evidence="2 5">Ribosome biogenesis protein NOP53</fullName>
    </recommendedName>
</protein>
<comment type="subcellular location">
    <subcellularLocation>
        <location evidence="5">Nucleus</location>
        <location evidence="5">Nucleolus</location>
    </subcellularLocation>
    <subcellularLocation>
        <location evidence="5">Nucleus</location>
        <location evidence="5">Nucleoplasm</location>
    </subcellularLocation>
</comment>
<evidence type="ECO:0000256" key="2">
    <source>
        <dbReference type="ARBA" id="ARBA00018339"/>
    </source>
</evidence>
<dbReference type="GO" id="GO:0005654">
    <property type="term" value="C:nucleoplasm"/>
    <property type="evidence" value="ECO:0007669"/>
    <property type="project" value="UniProtKB-SubCell"/>
</dbReference>
<evidence type="ECO:0000256" key="3">
    <source>
        <dbReference type="ARBA" id="ARBA00022517"/>
    </source>
</evidence>
<evidence type="ECO:0000256" key="4">
    <source>
        <dbReference type="ARBA" id="ARBA00023242"/>
    </source>
</evidence>
<evidence type="ECO:0000256" key="5">
    <source>
        <dbReference type="PIRNR" id="PIRNR017302"/>
    </source>
</evidence>
<reference evidence="8" key="1">
    <citation type="submission" date="2022-06" db="EMBL/GenBank/DDBJ databases">
        <authorList>
            <consortium name="SYNGENTA / RWTH Aachen University"/>
        </authorList>
    </citation>
    <scope>NUCLEOTIDE SEQUENCE</scope>
</reference>
<dbReference type="PANTHER" id="PTHR14211:SF7">
    <property type="entry name" value="RIBOSOME BIOGENESIS PROTEIN NOP53"/>
    <property type="match status" value="1"/>
</dbReference>
<keyword evidence="4 5" id="KW-0539">Nucleus</keyword>
<accession>A0AAV0BIT9</accession>
<feature type="compositionally biased region" description="Acidic residues" evidence="7">
    <location>
        <begin position="237"/>
        <end position="252"/>
    </location>
</feature>
<dbReference type="Proteomes" id="UP001153365">
    <property type="component" value="Unassembled WGS sequence"/>
</dbReference>
<dbReference type="InterPro" id="IPR011687">
    <property type="entry name" value="Nop53/GLTSCR2"/>
</dbReference>
<comment type="function">
    <text evidence="5">May play a role in ribosome biogenesis.</text>
</comment>
<dbReference type="GO" id="GO:0006364">
    <property type="term" value="P:rRNA processing"/>
    <property type="evidence" value="ECO:0007669"/>
    <property type="project" value="TreeGrafter"/>
</dbReference>
<organism evidence="8 9">
    <name type="scientific">Phakopsora pachyrhizi</name>
    <name type="common">Asian soybean rust disease fungus</name>
    <dbReference type="NCBI Taxonomy" id="170000"/>
    <lineage>
        <taxon>Eukaryota</taxon>
        <taxon>Fungi</taxon>
        <taxon>Dikarya</taxon>
        <taxon>Basidiomycota</taxon>
        <taxon>Pucciniomycotina</taxon>
        <taxon>Pucciniomycetes</taxon>
        <taxon>Pucciniales</taxon>
        <taxon>Phakopsoraceae</taxon>
        <taxon>Phakopsora</taxon>
    </lineage>
</organism>
<evidence type="ECO:0000313" key="8">
    <source>
        <dbReference type="EMBL" id="CAH7686490.1"/>
    </source>
</evidence>
<evidence type="ECO:0000256" key="7">
    <source>
        <dbReference type="SAM" id="MobiDB-lite"/>
    </source>
</evidence>
<gene>
    <name evidence="8" type="ORF">PPACK8108_LOCUS21141</name>
</gene>
<dbReference type="PIRSF" id="PIRSF017302">
    <property type="entry name" value="Gltscr2"/>
    <property type="match status" value="1"/>
</dbReference>
<evidence type="ECO:0000256" key="1">
    <source>
        <dbReference type="ARBA" id="ARBA00008838"/>
    </source>
</evidence>
<evidence type="ECO:0000256" key="6">
    <source>
        <dbReference type="SAM" id="Coils"/>
    </source>
</evidence>
<keyword evidence="6" id="KW-0175">Coiled coil</keyword>